<evidence type="ECO:0000313" key="2">
    <source>
        <dbReference type="Proteomes" id="UP001596043"/>
    </source>
</evidence>
<gene>
    <name evidence="1" type="ORF">ACFO3O_11565</name>
</gene>
<reference evidence="2" key="1">
    <citation type="journal article" date="2019" name="Int. J. Syst. Evol. Microbiol.">
        <title>The Global Catalogue of Microorganisms (GCM) 10K type strain sequencing project: providing services to taxonomists for standard genome sequencing and annotation.</title>
        <authorList>
            <consortium name="The Broad Institute Genomics Platform"/>
            <consortium name="The Broad Institute Genome Sequencing Center for Infectious Disease"/>
            <person name="Wu L."/>
            <person name="Ma J."/>
        </authorList>
    </citation>
    <scope>NUCLEOTIDE SEQUENCE [LARGE SCALE GENOMIC DNA]</scope>
    <source>
        <strain evidence="2">YJ-61-S</strain>
    </source>
</reference>
<proteinExistence type="predicted"/>
<comment type="caution">
    <text evidence="1">The sequence shown here is derived from an EMBL/GenBank/DDBJ whole genome shotgun (WGS) entry which is preliminary data.</text>
</comment>
<sequence>MKKIIWILLIVSTFSCSKTKERLPFKILKEDVLKLPLDMDMFEYWRNIQVIQNEGNDFIAITHFRNDHTLYIYDLNNKKLHKKITYNLEGPNGIGKLFGFYYHNKDSIFITNRLGHKMFLTNENAEVINSYNLIGEEGRADTESGISWVHTKSPITKIGDLLYIPSLPYKDPYKYNYTNNGLLMEYDLDKKQFKYLLGYPDIYKNNGYWSKYKSVPSITKNKKNEFITNYPISENIYEMTPENNKLTLVGIPQNEFIDNIKPLNNITTDESLITQNKLGTDEFYSIHYDLYRNVYYQIARKAYDKESIKKIINGGKGTAQNQYLRVINDQFELIAEYALHGNDQESYSTSMIFISKDGLYIKLIPKNNKNEDEIQFRRFTFTHN</sequence>
<keyword evidence="2" id="KW-1185">Reference proteome</keyword>
<evidence type="ECO:0000313" key="1">
    <source>
        <dbReference type="EMBL" id="MFC4634550.1"/>
    </source>
</evidence>
<dbReference type="PROSITE" id="PS51257">
    <property type="entry name" value="PROKAR_LIPOPROTEIN"/>
    <property type="match status" value="1"/>
</dbReference>
<name>A0ABV9HZQ0_9FLAO</name>
<dbReference type="InterPro" id="IPR025316">
    <property type="entry name" value="DUF4221"/>
</dbReference>
<dbReference type="EMBL" id="JBHSFV010000006">
    <property type="protein sequence ID" value="MFC4634550.1"/>
    <property type="molecule type" value="Genomic_DNA"/>
</dbReference>
<dbReference type="RefSeq" id="WP_379978913.1">
    <property type="nucleotide sequence ID" value="NZ_JBHSFV010000006.1"/>
</dbReference>
<organism evidence="1 2">
    <name type="scientific">Dokdonia ponticola</name>
    <dbReference type="NCBI Taxonomy" id="2041041"/>
    <lineage>
        <taxon>Bacteria</taxon>
        <taxon>Pseudomonadati</taxon>
        <taxon>Bacteroidota</taxon>
        <taxon>Flavobacteriia</taxon>
        <taxon>Flavobacteriales</taxon>
        <taxon>Flavobacteriaceae</taxon>
        <taxon>Dokdonia</taxon>
    </lineage>
</organism>
<protein>
    <submittedName>
        <fullName evidence="1">DUF4221 family protein</fullName>
    </submittedName>
</protein>
<accession>A0ABV9HZQ0</accession>
<dbReference type="Pfam" id="PF13970">
    <property type="entry name" value="DUF4221"/>
    <property type="match status" value="1"/>
</dbReference>
<dbReference type="Proteomes" id="UP001596043">
    <property type="component" value="Unassembled WGS sequence"/>
</dbReference>